<dbReference type="GO" id="GO:0009244">
    <property type="term" value="P:lipopolysaccharide core region biosynthetic process"/>
    <property type="evidence" value="ECO:0007669"/>
    <property type="project" value="TreeGrafter"/>
</dbReference>
<feature type="non-terminal residue" evidence="1">
    <location>
        <position position="93"/>
    </location>
</feature>
<dbReference type="SUPFAM" id="SSF53756">
    <property type="entry name" value="UDP-Glycosyltransferase/glycogen phosphorylase"/>
    <property type="match status" value="1"/>
</dbReference>
<proteinExistence type="predicted"/>
<dbReference type="GO" id="GO:0008713">
    <property type="term" value="F:ADP-heptose-lipopolysaccharide heptosyltransferase activity"/>
    <property type="evidence" value="ECO:0007669"/>
    <property type="project" value="TreeGrafter"/>
</dbReference>
<sequence>MRADAVRLNPRKVLVLQTAFIGDLMMTTPLLEALHRGLPEAEVHLLVSPPAAELMEGDPRVNRVIVYDKRNKESGLGSFISLVSRIRRSDYDL</sequence>
<evidence type="ECO:0008006" key="2">
    <source>
        <dbReference type="Google" id="ProtNLM"/>
    </source>
</evidence>
<name>X0WQ20_9ZZZZ</name>
<evidence type="ECO:0000313" key="1">
    <source>
        <dbReference type="EMBL" id="GAG32755.1"/>
    </source>
</evidence>
<dbReference type="Gene3D" id="3.40.50.2000">
    <property type="entry name" value="Glycogen Phosphorylase B"/>
    <property type="match status" value="1"/>
</dbReference>
<reference evidence="1" key="1">
    <citation type="journal article" date="2014" name="Front. Microbiol.">
        <title>High frequency of phylogenetically diverse reductive dehalogenase-homologous genes in deep subseafloor sedimentary metagenomes.</title>
        <authorList>
            <person name="Kawai M."/>
            <person name="Futagami T."/>
            <person name="Toyoda A."/>
            <person name="Takaki Y."/>
            <person name="Nishi S."/>
            <person name="Hori S."/>
            <person name="Arai W."/>
            <person name="Tsubouchi T."/>
            <person name="Morono Y."/>
            <person name="Uchiyama I."/>
            <person name="Ito T."/>
            <person name="Fujiyama A."/>
            <person name="Inagaki F."/>
            <person name="Takami H."/>
        </authorList>
    </citation>
    <scope>NUCLEOTIDE SEQUENCE</scope>
    <source>
        <strain evidence="1">Expedition CK06-06</strain>
    </source>
</reference>
<comment type="caution">
    <text evidence="1">The sequence shown here is derived from an EMBL/GenBank/DDBJ whole genome shotgun (WGS) entry which is preliminary data.</text>
</comment>
<protein>
    <recommendedName>
        <fullName evidence="2">Glycosyltransferase family 9 protein</fullName>
    </recommendedName>
</protein>
<dbReference type="PANTHER" id="PTHR30160">
    <property type="entry name" value="TETRAACYLDISACCHARIDE 4'-KINASE-RELATED"/>
    <property type="match status" value="1"/>
</dbReference>
<dbReference type="AlphaFoldDB" id="X0WQ20"/>
<gene>
    <name evidence="1" type="ORF">S01H1_73922</name>
</gene>
<accession>X0WQ20</accession>
<organism evidence="1">
    <name type="scientific">marine sediment metagenome</name>
    <dbReference type="NCBI Taxonomy" id="412755"/>
    <lineage>
        <taxon>unclassified sequences</taxon>
        <taxon>metagenomes</taxon>
        <taxon>ecological metagenomes</taxon>
    </lineage>
</organism>
<dbReference type="GO" id="GO:0005829">
    <property type="term" value="C:cytosol"/>
    <property type="evidence" value="ECO:0007669"/>
    <property type="project" value="TreeGrafter"/>
</dbReference>
<dbReference type="PANTHER" id="PTHR30160:SF1">
    <property type="entry name" value="LIPOPOLYSACCHARIDE 1,2-N-ACETYLGLUCOSAMINETRANSFERASE-RELATED"/>
    <property type="match status" value="1"/>
</dbReference>
<dbReference type="InterPro" id="IPR051199">
    <property type="entry name" value="LPS_LOS_Heptosyltrfase"/>
</dbReference>
<dbReference type="EMBL" id="BARS01049421">
    <property type="protein sequence ID" value="GAG32755.1"/>
    <property type="molecule type" value="Genomic_DNA"/>
</dbReference>